<comment type="caution">
    <text evidence="4">The sequence shown here is derived from an EMBL/GenBank/DDBJ whole genome shotgun (WGS) entry which is preliminary data.</text>
</comment>
<keyword evidence="5" id="KW-1185">Reference proteome</keyword>
<name>A0A316ADS3_9ACTN</name>
<evidence type="ECO:0000259" key="3">
    <source>
        <dbReference type="Pfam" id="PF13439"/>
    </source>
</evidence>
<feature type="domain" description="Glycosyltransferase subfamily 4-like N-terminal" evidence="3">
    <location>
        <begin position="14"/>
        <end position="158"/>
    </location>
</feature>
<dbReference type="OrthoDB" id="8555507at2"/>
<dbReference type="PANTHER" id="PTHR12526:SF630">
    <property type="entry name" value="GLYCOSYLTRANSFERASE"/>
    <property type="match status" value="1"/>
</dbReference>
<keyword evidence="1" id="KW-0328">Glycosyltransferase</keyword>
<dbReference type="PANTHER" id="PTHR12526">
    <property type="entry name" value="GLYCOSYLTRANSFERASE"/>
    <property type="match status" value="1"/>
</dbReference>
<dbReference type="EMBL" id="QGDQ01000004">
    <property type="protein sequence ID" value="PWJ55120.1"/>
    <property type="molecule type" value="Genomic_DNA"/>
</dbReference>
<organism evidence="4 5">
    <name type="scientific">Quadrisphaera granulorum</name>
    <dbReference type="NCBI Taxonomy" id="317664"/>
    <lineage>
        <taxon>Bacteria</taxon>
        <taxon>Bacillati</taxon>
        <taxon>Actinomycetota</taxon>
        <taxon>Actinomycetes</taxon>
        <taxon>Kineosporiales</taxon>
        <taxon>Kineosporiaceae</taxon>
        <taxon>Quadrisphaera</taxon>
    </lineage>
</organism>
<keyword evidence="2 4" id="KW-0808">Transferase</keyword>
<accession>A0A316ADS3</accession>
<dbReference type="RefSeq" id="WP_109773207.1">
    <property type="nucleotide sequence ID" value="NZ_QGDQ01000004.1"/>
</dbReference>
<protein>
    <submittedName>
        <fullName evidence="4">Glycosyltransferase involved in cell wall biosynthesis</fullName>
    </submittedName>
</protein>
<reference evidence="4 5" key="1">
    <citation type="submission" date="2018-03" db="EMBL/GenBank/DDBJ databases">
        <title>Genomic Encyclopedia of Archaeal and Bacterial Type Strains, Phase II (KMG-II): from individual species to whole genera.</title>
        <authorList>
            <person name="Goeker M."/>
        </authorList>
    </citation>
    <scope>NUCLEOTIDE SEQUENCE [LARGE SCALE GENOMIC DNA]</scope>
    <source>
        <strain evidence="4 5">DSM 44889</strain>
    </source>
</reference>
<dbReference type="AlphaFoldDB" id="A0A316ADS3"/>
<evidence type="ECO:0000256" key="2">
    <source>
        <dbReference type="ARBA" id="ARBA00022679"/>
    </source>
</evidence>
<dbReference type="CDD" id="cd03801">
    <property type="entry name" value="GT4_PimA-like"/>
    <property type="match status" value="1"/>
</dbReference>
<evidence type="ECO:0000313" key="4">
    <source>
        <dbReference type="EMBL" id="PWJ55120.1"/>
    </source>
</evidence>
<dbReference type="Pfam" id="PF13692">
    <property type="entry name" value="Glyco_trans_1_4"/>
    <property type="match status" value="1"/>
</dbReference>
<evidence type="ECO:0000256" key="1">
    <source>
        <dbReference type="ARBA" id="ARBA00022676"/>
    </source>
</evidence>
<evidence type="ECO:0000313" key="5">
    <source>
        <dbReference type="Proteomes" id="UP000245469"/>
    </source>
</evidence>
<gene>
    <name evidence="4" type="ORF">BXY45_10441</name>
</gene>
<dbReference type="SUPFAM" id="SSF53756">
    <property type="entry name" value="UDP-Glycosyltransferase/glycogen phosphorylase"/>
    <property type="match status" value="1"/>
</dbReference>
<dbReference type="Gene3D" id="3.40.50.2000">
    <property type="entry name" value="Glycogen Phosphorylase B"/>
    <property type="match status" value="2"/>
</dbReference>
<dbReference type="GO" id="GO:0016757">
    <property type="term" value="F:glycosyltransferase activity"/>
    <property type="evidence" value="ECO:0007669"/>
    <property type="project" value="UniProtKB-KW"/>
</dbReference>
<dbReference type="InterPro" id="IPR028098">
    <property type="entry name" value="Glyco_trans_4-like_N"/>
</dbReference>
<sequence>MRIMHLLKHAVRGNGHVHVAVDLACAQADAGHQVWFASARGSYDELLRKHGVHVTDLPEPTGKKEIVRNAKAMLSLAARTRPDIMHAHMMSSALVAFPVSKVIGATLVTTVHNSFDGHSKLMRLGRMVIAVSEAERQQLIQRGFKPDRVVTVLNGADASPREELPRDDIGDLRRPAVLSLSGLHARKAVDDIISAFALVHPEHPEWHLNIVGWGPDREKLEAQARELGLAESVHFLGTTLTPRYLLDQADIFASASLADPCPLTTTEARGSGCALIGTTVGGVPEVLEHGKAGQLVPPRDPAALAQAMRRLMADPAELAAWRERSRTGAEHFTVARVARDHEDVYRLAMGARRRTAR</sequence>
<dbReference type="Proteomes" id="UP000245469">
    <property type="component" value="Unassembled WGS sequence"/>
</dbReference>
<dbReference type="Pfam" id="PF13439">
    <property type="entry name" value="Glyco_transf_4"/>
    <property type="match status" value="1"/>
</dbReference>
<proteinExistence type="predicted"/>